<name>W5S5G1_9VIRU</name>
<keyword evidence="3" id="KW-1185">Reference proteome</keyword>
<feature type="region of interest" description="Disordered" evidence="1">
    <location>
        <begin position="265"/>
        <end position="289"/>
    </location>
</feature>
<dbReference type="GeneID" id="18266422"/>
<evidence type="ECO:0000313" key="3">
    <source>
        <dbReference type="Proteomes" id="UP000202176"/>
    </source>
</evidence>
<dbReference type="Proteomes" id="UP000202176">
    <property type="component" value="Segment"/>
</dbReference>
<evidence type="ECO:0000256" key="1">
    <source>
        <dbReference type="SAM" id="MobiDB-lite"/>
    </source>
</evidence>
<sequence>MEDQTREIDIRQENVRLDERGYYLLPPLSNQTLNISGSRGVILVGEVTGENFTLNLEGIEVDLNNFTPEVSSKINFRNCIVRSSGLVFDNCIVSFENSFVNITQQTNPSIPLGQVMEACAGNSDLAPYLIGFELHNSRLDLKDVHLEWFAVGEGQKGAVLFKAVSSDIFLFDVKSNFSAISLCRNPLHFIFIDLVGDNRAVVESSSLSIKTNNVQLQLAKGLMSTIRFSDFTVESGRDLTVSNLSLDSQARVTFEKVRLNGDEVSVGKKHPKKGKSNWGDNHPRKEGYSEREDFKRVDWKEELVDPKKREISGRYKDYLNSFSHELDDEEEILADTRSAPVIIDLPFQKGREITIHKIHHGSHPIFLYDIKHKRKFSIRGEEACVTKLKCHSKGWKKHNSSKKDK</sequence>
<reference evidence="2 3" key="1">
    <citation type="journal article" date="2014" name="Proc. Natl. Acad. Sci. U.S.A.">
        <title>Thirty-thousand-year-old distant relative of giant icosahedral DNA viruses with a pandoravirus morphology.</title>
        <authorList>
            <person name="Legendre M."/>
            <person name="Bartoli J."/>
            <person name="Shmakova L."/>
            <person name="Jeudy S."/>
            <person name="Labadie K."/>
            <person name="Adrait A."/>
            <person name="Lescot M."/>
            <person name="Poirot O."/>
            <person name="Bertaux L."/>
            <person name="Bruley C."/>
            <person name="Coute Y."/>
            <person name="Rivkina E."/>
            <person name="Abergel C."/>
            <person name="Claverie J.M."/>
        </authorList>
    </citation>
    <scope>NUCLEOTIDE SEQUENCE [LARGE SCALE GENOMIC DNA]</scope>
    <source>
        <strain evidence="2">P1084-T</strain>
    </source>
</reference>
<protein>
    <submittedName>
        <fullName evidence="2">Uncharacterized protein</fullName>
    </submittedName>
</protein>
<proteinExistence type="predicted"/>
<dbReference type="RefSeq" id="YP_009001296.1">
    <property type="nucleotide sequence ID" value="NC_023423.1"/>
</dbReference>
<gene>
    <name evidence="2" type="ORF">pv_395</name>
</gene>
<accession>W5S5G1</accession>
<organism evidence="2 3">
    <name type="scientific">Pithovirus sibericum</name>
    <dbReference type="NCBI Taxonomy" id="1450746"/>
    <lineage>
        <taxon>Viruses</taxon>
        <taxon>Pithoviruses</taxon>
        <taxon>Orthopithovirinae</taxon>
        <taxon>Alphapithovirus</taxon>
        <taxon>Alphapithovirus sibericum</taxon>
    </lineage>
</organism>
<dbReference type="KEGG" id="vg:18266422"/>
<dbReference type="OrthoDB" id="39512at10239"/>
<dbReference type="EMBL" id="KF740664">
    <property type="protein sequence ID" value="AHH01961.1"/>
    <property type="molecule type" value="Genomic_DNA"/>
</dbReference>
<evidence type="ECO:0000313" key="2">
    <source>
        <dbReference type="EMBL" id="AHH01961.1"/>
    </source>
</evidence>